<dbReference type="GO" id="GO:0016020">
    <property type="term" value="C:membrane"/>
    <property type="evidence" value="ECO:0007669"/>
    <property type="project" value="UniProtKB-SubCell"/>
</dbReference>
<dbReference type="Gene3D" id="1.20.930.20">
    <property type="entry name" value="Adaptor protein Cbl, N-terminal domain"/>
    <property type="match status" value="1"/>
</dbReference>
<feature type="region of interest" description="Disordered" evidence="10">
    <location>
        <begin position="1"/>
        <end position="31"/>
    </location>
</feature>
<comment type="subcellular location">
    <subcellularLocation>
        <location evidence="1">Membrane</location>
        <topology evidence="1">Single-pass membrane protein</topology>
    </subcellularLocation>
</comment>
<keyword evidence="4 9" id="KW-0547">Nucleotide-binding</keyword>
<reference evidence="13" key="2">
    <citation type="journal article" date="2017" name="Nat. Plants">
        <title>The Aegilops tauschii genome reveals multiple impacts of transposons.</title>
        <authorList>
            <person name="Zhao G."/>
            <person name="Zou C."/>
            <person name="Li K."/>
            <person name="Wang K."/>
            <person name="Li T."/>
            <person name="Gao L."/>
            <person name="Zhang X."/>
            <person name="Wang H."/>
            <person name="Yang Z."/>
            <person name="Liu X."/>
            <person name="Jiang W."/>
            <person name="Mao L."/>
            <person name="Kong X."/>
            <person name="Jiao Y."/>
            <person name="Jia J."/>
        </authorList>
    </citation>
    <scope>NUCLEOTIDE SEQUENCE [LARGE SCALE GENOMIC DNA]</scope>
    <source>
        <strain evidence="13">cv. AL8/78</strain>
    </source>
</reference>
<dbReference type="PANTHER" id="PTHR27006:SF635">
    <property type="entry name" value="PROTEIN KINASE DOMAIN-CONTAINING PROTEIN"/>
    <property type="match status" value="1"/>
</dbReference>
<dbReference type="InterPro" id="IPR011009">
    <property type="entry name" value="Kinase-like_dom_sf"/>
</dbReference>
<keyword evidence="8" id="KW-0472">Membrane</keyword>
<dbReference type="Pfam" id="PF19584">
    <property type="entry name" value="MCAfunc"/>
    <property type="match status" value="1"/>
</dbReference>
<evidence type="ECO:0000256" key="6">
    <source>
        <dbReference type="ARBA" id="ARBA00022840"/>
    </source>
</evidence>
<keyword evidence="3" id="KW-0812">Transmembrane</keyword>
<keyword evidence="7" id="KW-1133">Transmembrane helix</keyword>
<evidence type="ECO:0000256" key="3">
    <source>
        <dbReference type="ARBA" id="ARBA00022692"/>
    </source>
</evidence>
<dbReference type="PANTHER" id="PTHR27006">
    <property type="entry name" value="PROMASTIGOTE SURFACE ANTIGEN PROTEIN PSA"/>
    <property type="match status" value="1"/>
</dbReference>
<dbReference type="PROSITE" id="PS00107">
    <property type="entry name" value="PROTEIN_KINASE_ATP"/>
    <property type="match status" value="1"/>
</dbReference>
<organism evidence="12 13">
    <name type="scientific">Aegilops tauschii subsp. strangulata</name>
    <name type="common">Goatgrass</name>
    <dbReference type="NCBI Taxonomy" id="200361"/>
    <lineage>
        <taxon>Eukaryota</taxon>
        <taxon>Viridiplantae</taxon>
        <taxon>Streptophyta</taxon>
        <taxon>Embryophyta</taxon>
        <taxon>Tracheophyta</taxon>
        <taxon>Spermatophyta</taxon>
        <taxon>Magnoliopsida</taxon>
        <taxon>Liliopsida</taxon>
        <taxon>Poales</taxon>
        <taxon>Poaceae</taxon>
        <taxon>BOP clade</taxon>
        <taxon>Pooideae</taxon>
        <taxon>Triticodae</taxon>
        <taxon>Triticeae</taxon>
        <taxon>Triticinae</taxon>
        <taxon>Aegilops</taxon>
    </lineage>
</organism>
<dbReference type="FunFam" id="1.10.510.10:FF:000384">
    <property type="entry name" value="G-type lectin S-receptor-like serine/threonine-protein kinase"/>
    <property type="match status" value="1"/>
</dbReference>
<dbReference type="CDD" id="cd14066">
    <property type="entry name" value="STKc_IRAK"/>
    <property type="match status" value="1"/>
</dbReference>
<dbReference type="InterPro" id="IPR059179">
    <property type="entry name" value="MLKL-like_MCAfunc"/>
</dbReference>
<dbReference type="GO" id="GO:0004672">
    <property type="term" value="F:protein kinase activity"/>
    <property type="evidence" value="ECO:0007669"/>
    <property type="project" value="InterPro"/>
</dbReference>
<reference evidence="12" key="3">
    <citation type="journal article" date="2017" name="Nature">
        <title>Genome sequence of the progenitor of the wheat D genome Aegilops tauschii.</title>
        <authorList>
            <person name="Luo M.C."/>
            <person name="Gu Y.Q."/>
            <person name="Puiu D."/>
            <person name="Wang H."/>
            <person name="Twardziok S.O."/>
            <person name="Deal K.R."/>
            <person name="Huo N."/>
            <person name="Zhu T."/>
            <person name="Wang L."/>
            <person name="Wang Y."/>
            <person name="McGuire P.E."/>
            <person name="Liu S."/>
            <person name="Long H."/>
            <person name="Ramasamy R.K."/>
            <person name="Rodriguez J.C."/>
            <person name="Van S.L."/>
            <person name="Yuan L."/>
            <person name="Wang Z."/>
            <person name="Xia Z."/>
            <person name="Xiao L."/>
            <person name="Anderson O.D."/>
            <person name="Ouyang S."/>
            <person name="Liang Y."/>
            <person name="Zimin A.V."/>
            <person name="Pertea G."/>
            <person name="Qi P."/>
            <person name="Bennetzen J.L."/>
            <person name="Dai X."/>
            <person name="Dawson M.W."/>
            <person name="Muller H.G."/>
            <person name="Kugler K."/>
            <person name="Rivarola-Duarte L."/>
            <person name="Spannagl M."/>
            <person name="Mayer K.F.X."/>
            <person name="Lu F.H."/>
            <person name="Bevan M.W."/>
            <person name="Leroy P."/>
            <person name="Li P."/>
            <person name="You F.M."/>
            <person name="Sun Q."/>
            <person name="Liu Z."/>
            <person name="Lyons E."/>
            <person name="Wicker T."/>
            <person name="Salzberg S.L."/>
            <person name="Devos K.M."/>
            <person name="Dvorak J."/>
        </authorList>
    </citation>
    <scope>NUCLEOTIDE SEQUENCE [LARGE SCALE GENOMIC DNA]</scope>
    <source>
        <strain evidence="12">cv. AL8/78</strain>
    </source>
</reference>
<dbReference type="PROSITE" id="PS50011">
    <property type="entry name" value="PROTEIN_KINASE_DOM"/>
    <property type="match status" value="1"/>
</dbReference>
<feature type="binding site" evidence="9">
    <location>
        <position position="297"/>
    </location>
    <ligand>
        <name>ATP</name>
        <dbReference type="ChEBI" id="CHEBI:30616"/>
    </ligand>
</feature>
<dbReference type="Gene3D" id="3.30.200.20">
    <property type="entry name" value="Phosphorylase Kinase, domain 1"/>
    <property type="match status" value="1"/>
</dbReference>
<evidence type="ECO:0000313" key="12">
    <source>
        <dbReference type="EnsemblPlants" id="AET5Gv20454500.16"/>
    </source>
</evidence>
<reference evidence="12" key="5">
    <citation type="journal article" date="2021" name="G3 (Bethesda)">
        <title>Aegilops tauschii genome assembly Aet v5.0 features greater sequence contiguity and improved annotation.</title>
        <authorList>
            <person name="Wang L."/>
            <person name="Zhu T."/>
            <person name="Rodriguez J.C."/>
            <person name="Deal K.R."/>
            <person name="Dubcovsky J."/>
            <person name="McGuire P.E."/>
            <person name="Lux T."/>
            <person name="Spannagl M."/>
            <person name="Mayer K.F.X."/>
            <person name="Baldrich P."/>
            <person name="Meyers B.C."/>
            <person name="Huo N."/>
            <person name="Gu Y.Q."/>
            <person name="Zhou H."/>
            <person name="Devos K.M."/>
            <person name="Bennetzen J.L."/>
            <person name="Unver T."/>
            <person name="Budak H."/>
            <person name="Gulick P.J."/>
            <person name="Galiba G."/>
            <person name="Kalapos B."/>
            <person name="Nelson D.R."/>
            <person name="Li P."/>
            <person name="You F.M."/>
            <person name="Luo M.C."/>
            <person name="Dvorak J."/>
        </authorList>
    </citation>
    <scope>NUCLEOTIDE SEQUENCE [LARGE SCALE GENOMIC DNA]</scope>
    <source>
        <strain evidence="12">cv. AL8/78</strain>
    </source>
</reference>
<dbReference type="CDD" id="cd21037">
    <property type="entry name" value="MLKL_NTD"/>
    <property type="match status" value="1"/>
</dbReference>
<evidence type="ECO:0000256" key="1">
    <source>
        <dbReference type="ARBA" id="ARBA00004167"/>
    </source>
</evidence>
<dbReference type="Proteomes" id="UP000015105">
    <property type="component" value="Chromosome 5D"/>
</dbReference>
<dbReference type="InterPro" id="IPR000719">
    <property type="entry name" value="Prot_kinase_dom"/>
</dbReference>
<dbReference type="AlphaFoldDB" id="A0A453KLP0"/>
<evidence type="ECO:0000256" key="8">
    <source>
        <dbReference type="ARBA" id="ARBA00023136"/>
    </source>
</evidence>
<dbReference type="Gene3D" id="1.10.510.10">
    <property type="entry name" value="Transferase(Phosphotransferase) domain 1"/>
    <property type="match status" value="1"/>
</dbReference>
<dbReference type="EnsemblPlants" id="AET5Gv20454500.16">
    <property type="protein sequence ID" value="AET5Gv20454500.16"/>
    <property type="gene ID" value="AET5Gv20454500"/>
</dbReference>
<dbReference type="SMART" id="SM00220">
    <property type="entry name" value="S_TKc"/>
    <property type="match status" value="1"/>
</dbReference>
<dbReference type="GO" id="GO:0007166">
    <property type="term" value="P:cell surface receptor signaling pathway"/>
    <property type="evidence" value="ECO:0007669"/>
    <property type="project" value="InterPro"/>
</dbReference>
<dbReference type="GO" id="GO:0005524">
    <property type="term" value="F:ATP binding"/>
    <property type="evidence" value="ECO:0007669"/>
    <property type="project" value="UniProtKB-UniRule"/>
</dbReference>
<feature type="domain" description="Protein kinase" evidence="11">
    <location>
        <begin position="269"/>
        <end position="543"/>
    </location>
</feature>
<evidence type="ECO:0000259" key="11">
    <source>
        <dbReference type="PROSITE" id="PS50011"/>
    </source>
</evidence>
<keyword evidence="2" id="KW-0808">Transferase</keyword>
<dbReference type="InterPro" id="IPR017441">
    <property type="entry name" value="Protein_kinase_ATP_BS"/>
</dbReference>
<dbReference type="Pfam" id="PF00069">
    <property type="entry name" value="Pkinase"/>
    <property type="match status" value="1"/>
</dbReference>
<evidence type="ECO:0000256" key="10">
    <source>
        <dbReference type="SAM" id="MobiDB-lite"/>
    </source>
</evidence>
<evidence type="ECO:0000256" key="4">
    <source>
        <dbReference type="ARBA" id="ARBA00022741"/>
    </source>
</evidence>
<evidence type="ECO:0000313" key="13">
    <source>
        <dbReference type="Proteomes" id="UP000015105"/>
    </source>
</evidence>
<feature type="compositionally biased region" description="Low complexity" evidence="10">
    <location>
        <begin position="20"/>
        <end position="31"/>
    </location>
</feature>
<keyword evidence="5" id="KW-0418">Kinase</keyword>
<dbReference type="Gramene" id="AET5Gv20454500.16">
    <property type="protein sequence ID" value="AET5Gv20454500.16"/>
    <property type="gene ID" value="AET5Gv20454500"/>
</dbReference>
<sequence>LRVNGGNEAWRGRGRRAQERGAASMASPWDSPSSSLWGTLGQASNVAQLVGVDALGLVYMVVQAALAARRHRDACVRLAQHVELVGGLLRELELAELMRREATRRPLEQLGGALRRCYALVTACQDCGYLRRLLLGTRMADELRAAQHEIDMFIRLIPLISLVDNSTNSRRAKAEEGVLSVVTDNSSSHIRSVLKPSPARALEFSEIQVQGATELCTVGKKPSVGKVDLQEQKIFNIEELAELCTRIEETCVGFAKFNFFQIVDATDNFSERRILGFGGFGTVYKGQLPNGLMIAIKRLDEHATIFDFDSELQLAKLQHANLIRLLGWCIHGKERILVYEFMQNSSLDHYISDRTKGQLLDWSKRFKIITGLTEGLVYLHKGSMSCLVHRDLKPHNILLDYNMSPKITDFGSARTLSSDIAEGCTSRVVGTSGYKAPEYASRGVYSTKTDVFSFGVLVLVIISGRKNTILEKQEDTVGDLVRDAWRMWKDQKLHELVDPLLGDGYEVSEITKCAQVALLCAQEDPTDRPTMTDVAAMLNSESISLPMEPKQPAALIHGCAERDTTSTYVSQSSRTIDITITSSAPMSTRVRIILDPEV</sequence>
<keyword evidence="13" id="KW-1185">Reference proteome</keyword>
<evidence type="ECO:0000256" key="2">
    <source>
        <dbReference type="ARBA" id="ARBA00022679"/>
    </source>
</evidence>
<evidence type="ECO:0000256" key="5">
    <source>
        <dbReference type="ARBA" id="ARBA00022777"/>
    </source>
</evidence>
<dbReference type="InterPro" id="IPR036537">
    <property type="entry name" value="Adaptor_Cbl_N_dom_sf"/>
</dbReference>
<evidence type="ECO:0000256" key="7">
    <source>
        <dbReference type="ARBA" id="ARBA00022989"/>
    </source>
</evidence>
<dbReference type="SUPFAM" id="SSF56112">
    <property type="entry name" value="Protein kinase-like (PK-like)"/>
    <property type="match status" value="1"/>
</dbReference>
<dbReference type="InterPro" id="IPR008271">
    <property type="entry name" value="Ser/Thr_kinase_AS"/>
</dbReference>
<dbReference type="PROSITE" id="PS00108">
    <property type="entry name" value="PROTEIN_KINASE_ST"/>
    <property type="match status" value="1"/>
</dbReference>
<reference evidence="13" key="1">
    <citation type="journal article" date="2014" name="Science">
        <title>Ancient hybridizations among the ancestral genomes of bread wheat.</title>
        <authorList>
            <consortium name="International Wheat Genome Sequencing Consortium,"/>
            <person name="Marcussen T."/>
            <person name="Sandve S.R."/>
            <person name="Heier L."/>
            <person name="Spannagl M."/>
            <person name="Pfeifer M."/>
            <person name="Jakobsen K.S."/>
            <person name="Wulff B.B."/>
            <person name="Steuernagel B."/>
            <person name="Mayer K.F."/>
            <person name="Olsen O.A."/>
        </authorList>
    </citation>
    <scope>NUCLEOTIDE SEQUENCE [LARGE SCALE GENOMIC DNA]</scope>
    <source>
        <strain evidence="13">cv. AL8/78</strain>
    </source>
</reference>
<proteinExistence type="predicted"/>
<dbReference type="InterPro" id="IPR045766">
    <property type="entry name" value="MCAfunc"/>
</dbReference>
<keyword evidence="6 9" id="KW-0067">ATP-binding</keyword>
<dbReference type="FunFam" id="1.20.930.20:FF:000003">
    <property type="entry name" value="DNA mismatch repair protein MLH1"/>
    <property type="match status" value="1"/>
</dbReference>
<evidence type="ECO:0000256" key="9">
    <source>
        <dbReference type="PROSITE-ProRule" id="PRU10141"/>
    </source>
</evidence>
<protein>
    <recommendedName>
        <fullName evidence="11">Protein kinase domain-containing protein</fullName>
    </recommendedName>
</protein>
<accession>A0A453KLP0</accession>
<dbReference type="GO" id="GO:0005262">
    <property type="term" value="F:calcium channel activity"/>
    <property type="evidence" value="ECO:0007669"/>
    <property type="project" value="UniProtKB-ARBA"/>
</dbReference>
<reference evidence="12" key="4">
    <citation type="submission" date="2019-03" db="UniProtKB">
        <authorList>
            <consortium name="EnsemblPlants"/>
        </authorList>
    </citation>
    <scope>IDENTIFICATION</scope>
</reference>
<name>A0A453KLP0_AEGTS</name>